<dbReference type="RefSeq" id="WP_084209450.1">
    <property type="nucleotide sequence ID" value="NZ_CP017114.1"/>
</dbReference>
<dbReference type="SUPFAM" id="SSF161098">
    <property type="entry name" value="MetI-like"/>
    <property type="match status" value="1"/>
</dbReference>
<keyword evidence="4" id="KW-1003">Cell membrane</keyword>
<dbReference type="Proteomes" id="UP001378242">
    <property type="component" value="Unassembled WGS sequence"/>
</dbReference>
<dbReference type="NCBIfam" id="TIGR01726">
    <property type="entry name" value="HEQRo_perm_3TM"/>
    <property type="match status" value="1"/>
</dbReference>
<evidence type="ECO:0000256" key="9">
    <source>
        <dbReference type="ARBA" id="ARBA00023136"/>
    </source>
</evidence>
<dbReference type="EMBL" id="JBAKAP010000011">
    <property type="protein sequence ID" value="MEL0617371.1"/>
    <property type="molecule type" value="Genomic_DNA"/>
</dbReference>
<keyword evidence="6 10" id="KW-0812">Transmembrane</keyword>
<proteinExistence type="inferred from homology"/>
<evidence type="ECO:0000256" key="10">
    <source>
        <dbReference type="RuleBase" id="RU363032"/>
    </source>
</evidence>
<keyword evidence="5" id="KW-0997">Cell inner membrane</keyword>
<evidence type="ECO:0000256" key="8">
    <source>
        <dbReference type="ARBA" id="ARBA00022989"/>
    </source>
</evidence>
<evidence type="ECO:0000256" key="7">
    <source>
        <dbReference type="ARBA" id="ARBA00022970"/>
    </source>
</evidence>
<keyword evidence="13" id="KW-1185">Reference proteome</keyword>
<reference evidence="12 13" key="1">
    <citation type="submission" date="2024-02" db="EMBL/GenBank/DDBJ databases">
        <title>Bacteria isolated from the canopy kelp, Nereocystis luetkeana.</title>
        <authorList>
            <person name="Pfister C.A."/>
            <person name="Younker I.T."/>
            <person name="Light S.H."/>
        </authorList>
    </citation>
    <scope>NUCLEOTIDE SEQUENCE [LARGE SCALE GENOMIC DNA]</scope>
    <source>
        <strain evidence="12 13">TI.5.07</strain>
    </source>
</reference>
<dbReference type="GeneID" id="43179374"/>
<evidence type="ECO:0000313" key="13">
    <source>
        <dbReference type="Proteomes" id="UP001378242"/>
    </source>
</evidence>
<dbReference type="InterPro" id="IPR010065">
    <property type="entry name" value="AA_ABC_transptr_permease_3TM"/>
</dbReference>
<dbReference type="Gene3D" id="1.10.3720.10">
    <property type="entry name" value="MetI-like"/>
    <property type="match status" value="1"/>
</dbReference>
<keyword evidence="3 10" id="KW-0813">Transport</keyword>
<protein>
    <submittedName>
        <fullName evidence="12">ABC transporter permease subunit</fullName>
    </submittedName>
</protein>
<comment type="similarity">
    <text evidence="2">Belongs to the binding-protein-dependent transport system permease family. HisMQ subfamily.</text>
</comment>
<dbReference type="CDD" id="cd06261">
    <property type="entry name" value="TM_PBP2"/>
    <property type="match status" value="1"/>
</dbReference>
<gene>
    <name evidence="12" type="ORF">V6243_11055</name>
</gene>
<comment type="subcellular location">
    <subcellularLocation>
        <location evidence="1">Cell inner membrane</location>
        <topology evidence="1">Multi-pass membrane protein</topology>
    </subcellularLocation>
    <subcellularLocation>
        <location evidence="10">Cell membrane</location>
        <topology evidence="10">Multi-pass membrane protein</topology>
    </subcellularLocation>
</comment>
<dbReference type="InterPro" id="IPR000515">
    <property type="entry name" value="MetI-like"/>
</dbReference>
<evidence type="ECO:0000256" key="5">
    <source>
        <dbReference type="ARBA" id="ARBA00022519"/>
    </source>
</evidence>
<feature type="transmembrane region" description="Helical" evidence="10">
    <location>
        <begin position="198"/>
        <end position="220"/>
    </location>
</feature>
<feature type="transmembrane region" description="Helical" evidence="10">
    <location>
        <begin position="89"/>
        <end position="111"/>
    </location>
</feature>
<dbReference type="PROSITE" id="PS50928">
    <property type="entry name" value="ABC_TM1"/>
    <property type="match status" value="1"/>
</dbReference>
<dbReference type="Pfam" id="PF00528">
    <property type="entry name" value="BPD_transp_1"/>
    <property type="match status" value="1"/>
</dbReference>
<name>A0ABU9GFZ3_COBMA</name>
<evidence type="ECO:0000256" key="4">
    <source>
        <dbReference type="ARBA" id="ARBA00022475"/>
    </source>
</evidence>
<evidence type="ECO:0000256" key="1">
    <source>
        <dbReference type="ARBA" id="ARBA00004429"/>
    </source>
</evidence>
<evidence type="ECO:0000256" key="2">
    <source>
        <dbReference type="ARBA" id="ARBA00010072"/>
    </source>
</evidence>
<accession>A0ABU9GFZ3</accession>
<evidence type="ECO:0000256" key="3">
    <source>
        <dbReference type="ARBA" id="ARBA00022448"/>
    </source>
</evidence>
<organism evidence="12 13">
    <name type="scientific">Cobetia marina</name>
    <name type="common">Deleya marina</name>
    <dbReference type="NCBI Taxonomy" id="28258"/>
    <lineage>
        <taxon>Bacteria</taxon>
        <taxon>Pseudomonadati</taxon>
        <taxon>Pseudomonadota</taxon>
        <taxon>Gammaproteobacteria</taxon>
        <taxon>Oceanospirillales</taxon>
        <taxon>Halomonadaceae</taxon>
        <taxon>Cobetia</taxon>
    </lineage>
</organism>
<comment type="caution">
    <text evidence="12">The sequence shown here is derived from an EMBL/GenBank/DDBJ whole genome shotgun (WGS) entry which is preliminary data.</text>
</comment>
<feature type="transmembrane region" description="Helical" evidence="10">
    <location>
        <begin position="56"/>
        <end position="77"/>
    </location>
</feature>
<feature type="transmembrane region" description="Helical" evidence="10">
    <location>
        <begin position="20"/>
        <end position="44"/>
    </location>
</feature>
<evidence type="ECO:0000313" key="12">
    <source>
        <dbReference type="EMBL" id="MEL0617371.1"/>
    </source>
</evidence>
<feature type="domain" description="ABC transmembrane type-1" evidence="11">
    <location>
        <begin position="20"/>
        <end position="220"/>
    </location>
</feature>
<keyword evidence="9 10" id="KW-0472">Membrane</keyword>
<evidence type="ECO:0000259" key="11">
    <source>
        <dbReference type="PROSITE" id="PS50928"/>
    </source>
</evidence>
<dbReference type="InterPro" id="IPR035906">
    <property type="entry name" value="MetI-like_sf"/>
</dbReference>
<keyword evidence="8 10" id="KW-1133">Transmembrane helix</keyword>
<keyword evidence="7" id="KW-0029">Amino-acid transport</keyword>
<dbReference type="PANTHER" id="PTHR30133">
    <property type="entry name" value="CATIONIC AMINO ACID TRANSPORTER, MEMBRANE COMPONENT"/>
    <property type="match status" value="1"/>
</dbReference>
<sequence>MSQFAQEGLADWAGPILSGAVTTLQIAFAAYAIGLLLGLVGAAARLSPWAVLRALATSYSTAVRAVPELLLIILLYYGGSQALTALMNALGVAGQIEISGFVTAVGVLAFVQGAYMTEVFRGAILAIPKGQLEAADAYGFSPLARFRHITLPGMLPNALPGMSNLWLILIKDTALISVIGFSELFFTVQQAAASTRDYFLFYSVAGLLYLLMTLTSSLAFGRLERYVRRGEPVISAQEA</sequence>
<dbReference type="InterPro" id="IPR051613">
    <property type="entry name" value="ABC_transp_permease_HisMQ"/>
</dbReference>
<evidence type="ECO:0000256" key="6">
    <source>
        <dbReference type="ARBA" id="ARBA00022692"/>
    </source>
</evidence>
<feature type="transmembrane region" description="Helical" evidence="10">
    <location>
        <begin position="165"/>
        <end position="186"/>
    </location>
</feature>